<evidence type="ECO:0000256" key="10">
    <source>
        <dbReference type="ARBA" id="ARBA00022622"/>
    </source>
</evidence>
<dbReference type="Pfam" id="PF00332">
    <property type="entry name" value="Glyco_hydro_17"/>
    <property type="match status" value="1"/>
</dbReference>
<name>A0A423X0Z9_9PEZI</name>
<feature type="compositionally biased region" description="Low complexity" evidence="23">
    <location>
        <begin position="331"/>
        <end position="379"/>
    </location>
</feature>
<dbReference type="InterPro" id="IPR017853">
    <property type="entry name" value="GH"/>
</dbReference>
<evidence type="ECO:0000313" key="26">
    <source>
        <dbReference type="Proteomes" id="UP000283895"/>
    </source>
</evidence>
<evidence type="ECO:0000256" key="22">
    <source>
        <dbReference type="RuleBase" id="RU004335"/>
    </source>
</evidence>
<feature type="compositionally biased region" description="Gly residues" evidence="23">
    <location>
        <begin position="435"/>
        <end position="452"/>
    </location>
</feature>
<dbReference type="FunFam" id="3.20.20.80:FF:000233">
    <property type="entry name" value="Probable glucan endo-1,3-beta-glucosidase eglC"/>
    <property type="match status" value="1"/>
</dbReference>
<evidence type="ECO:0000256" key="6">
    <source>
        <dbReference type="ARBA" id="ARBA00019762"/>
    </source>
</evidence>
<keyword evidence="11 24" id="KW-0732">Signal</keyword>
<dbReference type="GO" id="GO:0009277">
    <property type="term" value="C:fungal-type cell wall"/>
    <property type="evidence" value="ECO:0007669"/>
    <property type="project" value="TreeGrafter"/>
</dbReference>
<dbReference type="InterPro" id="IPR050732">
    <property type="entry name" value="Beta-glucan_modifiers"/>
</dbReference>
<dbReference type="STRING" id="356882.A0A423X0Z9"/>
<comment type="function">
    <text evidence="19">Glucanases play a role in cell expansion during growth, in cell-cell fusion during mating, and in spore release during sporulation. This enzyme may be involved in beta-glucan degradation and also function biosynthetically as a transglycosylase.</text>
</comment>
<feature type="compositionally biased region" description="Low complexity" evidence="23">
    <location>
        <begin position="419"/>
        <end position="434"/>
    </location>
</feature>
<dbReference type="GO" id="GO:0009986">
    <property type="term" value="C:cell surface"/>
    <property type="evidence" value="ECO:0007669"/>
    <property type="project" value="TreeGrafter"/>
</dbReference>
<evidence type="ECO:0000256" key="3">
    <source>
        <dbReference type="ARBA" id="ARBA00004609"/>
    </source>
</evidence>
<organism evidence="25 26">
    <name type="scientific">Cytospora schulzeri</name>
    <dbReference type="NCBI Taxonomy" id="448051"/>
    <lineage>
        <taxon>Eukaryota</taxon>
        <taxon>Fungi</taxon>
        <taxon>Dikarya</taxon>
        <taxon>Ascomycota</taxon>
        <taxon>Pezizomycotina</taxon>
        <taxon>Sordariomycetes</taxon>
        <taxon>Sordariomycetidae</taxon>
        <taxon>Diaporthales</taxon>
        <taxon>Cytosporaceae</taxon>
        <taxon>Cytospora</taxon>
    </lineage>
</organism>
<comment type="similarity">
    <text evidence="4 22">Belongs to the glycosyl hydrolase 17 family.</text>
</comment>
<evidence type="ECO:0000256" key="9">
    <source>
        <dbReference type="ARBA" id="ARBA00022525"/>
    </source>
</evidence>
<evidence type="ECO:0000256" key="11">
    <source>
        <dbReference type="ARBA" id="ARBA00022729"/>
    </source>
</evidence>
<dbReference type="PANTHER" id="PTHR16631">
    <property type="entry name" value="GLUCAN 1,3-BETA-GLUCOSIDASE"/>
    <property type="match status" value="1"/>
</dbReference>
<protein>
    <recommendedName>
        <fullName evidence="6">Probable glucan endo-1,3-beta-glucosidase eglC</fullName>
        <ecNumber evidence="5">3.2.1.39</ecNumber>
    </recommendedName>
    <alternativeName>
        <fullName evidence="20">Endo-1,3-beta-glucanase eglC</fullName>
    </alternativeName>
    <alternativeName>
        <fullName evidence="21">Laminarinase eglC</fullName>
    </alternativeName>
</protein>
<evidence type="ECO:0000256" key="2">
    <source>
        <dbReference type="ARBA" id="ARBA00004191"/>
    </source>
</evidence>
<keyword evidence="8" id="KW-0134">Cell wall</keyword>
<comment type="subcellular location">
    <subcellularLocation>
        <location evidence="3">Cell membrane</location>
        <topology evidence="3">Lipid-anchor</topology>
        <topology evidence="3">GPI-anchor</topology>
    </subcellularLocation>
    <subcellularLocation>
        <location evidence="2">Secreted</location>
        <location evidence="2">Cell wall</location>
    </subcellularLocation>
</comment>
<keyword evidence="17" id="KW-0961">Cell wall biogenesis/degradation</keyword>
<dbReference type="PANTHER" id="PTHR16631:SF13">
    <property type="entry name" value="GLUCAN ENDO-1,3-BETA-GLUCOSIDASE EGLC-RELATED"/>
    <property type="match status" value="1"/>
</dbReference>
<reference evidence="25 26" key="1">
    <citation type="submission" date="2015-09" db="EMBL/GenBank/DDBJ databases">
        <title>Host preference determinants of Valsa canker pathogens revealed by comparative genomics.</title>
        <authorList>
            <person name="Yin Z."/>
            <person name="Huang L."/>
        </authorList>
    </citation>
    <scope>NUCLEOTIDE SEQUENCE [LARGE SCALE GENOMIC DNA]</scope>
    <source>
        <strain evidence="25 26">03-1</strain>
    </source>
</reference>
<dbReference type="GO" id="GO:0005886">
    <property type="term" value="C:plasma membrane"/>
    <property type="evidence" value="ECO:0007669"/>
    <property type="project" value="UniProtKB-SubCell"/>
</dbReference>
<dbReference type="Proteomes" id="UP000283895">
    <property type="component" value="Unassembled WGS sequence"/>
</dbReference>
<gene>
    <name evidence="25" type="ORF">VMCG_02440</name>
</gene>
<dbReference type="InterPro" id="IPR000490">
    <property type="entry name" value="Glyco_hydro_17"/>
</dbReference>
<dbReference type="GO" id="GO:0071555">
    <property type="term" value="P:cell wall organization"/>
    <property type="evidence" value="ECO:0007669"/>
    <property type="project" value="UniProtKB-KW"/>
</dbReference>
<evidence type="ECO:0000256" key="13">
    <source>
        <dbReference type="ARBA" id="ARBA00023136"/>
    </source>
</evidence>
<evidence type="ECO:0000256" key="16">
    <source>
        <dbReference type="ARBA" id="ARBA00023288"/>
    </source>
</evidence>
<evidence type="ECO:0000313" key="25">
    <source>
        <dbReference type="EMBL" id="ROW09474.1"/>
    </source>
</evidence>
<dbReference type="GO" id="GO:0005576">
    <property type="term" value="C:extracellular region"/>
    <property type="evidence" value="ECO:0007669"/>
    <property type="project" value="TreeGrafter"/>
</dbReference>
<dbReference type="EC" id="3.2.1.39" evidence="5"/>
<keyword evidence="18" id="KW-0624">Polysaccharide degradation</keyword>
<evidence type="ECO:0000256" key="1">
    <source>
        <dbReference type="ARBA" id="ARBA00000382"/>
    </source>
</evidence>
<evidence type="ECO:0000256" key="4">
    <source>
        <dbReference type="ARBA" id="ARBA00008773"/>
    </source>
</evidence>
<keyword evidence="7" id="KW-1003">Cell membrane</keyword>
<evidence type="ECO:0000256" key="8">
    <source>
        <dbReference type="ARBA" id="ARBA00022512"/>
    </source>
</evidence>
<evidence type="ECO:0000256" key="17">
    <source>
        <dbReference type="ARBA" id="ARBA00023316"/>
    </source>
</evidence>
<evidence type="ECO:0000256" key="15">
    <source>
        <dbReference type="ARBA" id="ARBA00023277"/>
    </source>
</evidence>
<feature type="signal peptide" evidence="24">
    <location>
        <begin position="1"/>
        <end position="19"/>
    </location>
</feature>
<proteinExistence type="inferred from homology"/>
<dbReference type="Gene3D" id="3.20.20.80">
    <property type="entry name" value="Glycosidases"/>
    <property type="match status" value="1"/>
</dbReference>
<evidence type="ECO:0000256" key="18">
    <source>
        <dbReference type="ARBA" id="ARBA00023326"/>
    </source>
</evidence>
<evidence type="ECO:0000256" key="12">
    <source>
        <dbReference type="ARBA" id="ARBA00022801"/>
    </source>
</evidence>
<feature type="region of interest" description="Disordered" evidence="23">
    <location>
        <begin position="330"/>
        <end position="379"/>
    </location>
</feature>
<comment type="catalytic activity">
    <reaction evidence="1">
        <text>Hydrolysis of (1-&gt;3)-beta-D-glucosidic linkages in (1-&gt;3)-beta-D-glucans.</text>
        <dbReference type="EC" id="3.2.1.39"/>
    </reaction>
</comment>
<evidence type="ECO:0000256" key="21">
    <source>
        <dbReference type="ARBA" id="ARBA00032906"/>
    </source>
</evidence>
<evidence type="ECO:0000256" key="20">
    <source>
        <dbReference type="ARBA" id="ARBA00032134"/>
    </source>
</evidence>
<keyword evidence="9" id="KW-0964">Secreted</keyword>
<feature type="chain" id="PRO_5019034277" description="Probable glucan endo-1,3-beta-glucosidase eglC" evidence="24">
    <location>
        <begin position="20"/>
        <end position="497"/>
    </location>
</feature>
<keyword evidence="14" id="KW-0325">Glycoprotein</keyword>
<evidence type="ECO:0000256" key="5">
    <source>
        <dbReference type="ARBA" id="ARBA00012780"/>
    </source>
</evidence>
<keyword evidence="13" id="KW-0472">Membrane</keyword>
<dbReference type="AlphaFoldDB" id="A0A423X0Z9"/>
<dbReference type="GO" id="GO:0042973">
    <property type="term" value="F:glucan endo-1,3-beta-D-glucosidase activity"/>
    <property type="evidence" value="ECO:0007669"/>
    <property type="project" value="UniProtKB-EC"/>
</dbReference>
<evidence type="ECO:0000256" key="24">
    <source>
        <dbReference type="SAM" id="SignalP"/>
    </source>
</evidence>
<keyword evidence="16" id="KW-0449">Lipoprotein</keyword>
<evidence type="ECO:0000256" key="14">
    <source>
        <dbReference type="ARBA" id="ARBA00023180"/>
    </source>
</evidence>
<evidence type="ECO:0000256" key="23">
    <source>
        <dbReference type="SAM" id="MobiDB-lite"/>
    </source>
</evidence>
<accession>A0A423X0Z9</accession>
<dbReference type="GO" id="GO:0000272">
    <property type="term" value="P:polysaccharide catabolic process"/>
    <property type="evidence" value="ECO:0007669"/>
    <property type="project" value="UniProtKB-KW"/>
</dbReference>
<feature type="region of interest" description="Disordered" evidence="23">
    <location>
        <begin position="419"/>
        <end position="471"/>
    </location>
</feature>
<comment type="caution">
    <text evidence="25">The sequence shown here is derived from an EMBL/GenBank/DDBJ whole genome shotgun (WGS) entry which is preliminary data.</text>
</comment>
<sequence length="497" mass="48595">MMGTASLLALAAAASPALASYMGFNYGSTFTTGAAKLQSDFEAEFTTAQGLISAPGVFNSARLYTMIQGGTADSPIEAIPAAISTKTSLLFGLWCSAGDADFANEITALKSAISTYGSELSGLVAGISVGSEDLYRISPTGIANGENPGASPDTIVSYISQVRDALAGTPLSGVPVGHVDTWTAWVNSSNDAVIDACDFVGVDAYPYFQACPSSAVSRSTITNSISDGQSLFESAYTQTQAAVGGKEVWVTETGWPVSGPDQNLAVASIENAKTYWDEVGCPLFGKTNVFWYTLQDASPDTPSPSFGIVGDALSTTPLYDLSCNASDSSPSSSASATASGAASVSGTTSASGTGSESGTVSESGTATVSGTTVESGTSAASGAATTLSSLVATASGVDSGSPGISAGVGSVVSAGVTAVSGGSGGTVTRSSSGPLGTGSSGPGSSGSGGSGVNGTVAASSSPVPTASVTSVSQSGASTNLVSLGAAFVALMAACLFL</sequence>
<keyword evidence="26" id="KW-1185">Reference proteome</keyword>
<feature type="compositionally biased region" description="Low complexity" evidence="23">
    <location>
        <begin position="453"/>
        <end position="471"/>
    </location>
</feature>
<keyword evidence="15" id="KW-0119">Carbohydrate metabolism</keyword>
<keyword evidence="12" id="KW-0378">Hydrolase</keyword>
<keyword evidence="10" id="KW-0336">GPI-anchor</keyword>
<dbReference type="EMBL" id="LKEA01000004">
    <property type="protein sequence ID" value="ROW09474.1"/>
    <property type="molecule type" value="Genomic_DNA"/>
</dbReference>
<dbReference type="SUPFAM" id="SSF51445">
    <property type="entry name" value="(Trans)glycosidases"/>
    <property type="match status" value="1"/>
</dbReference>
<evidence type="ECO:0000256" key="19">
    <source>
        <dbReference type="ARBA" id="ARBA00025152"/>
    </source>
</evidence>
<evidence type="ECO:0000256" key="7">
    <source>
        <dbReference type="ARBA" id="ARBA00022475"/>
    </source>
</evidence>
<dbReference type="OrthoDB" id="77201at2759"/>
<dbReference type="GO" id="GO:0098552">
    <property type="term" value="C:side of membrane"/>
    <property type="evidence" value="ECO:0007669"/>
    <property type="project" value="UniProtKB-KW"/>
</dbReference>